<dbReference type="RefSeq" id="WP_073168575.1">
    <property type="nucleotide sequence ID" value="NZ_FQZE01000011.1"/>
</dbReference>
<keyword evidence="2" id="KW-1133">Transmembrane helix</keyword>
<feature type="transmembrane region" description="Helical" evidence="2">
    <location>
        <begin position="12"/>
        <end position="30"/>
    </location>
</feature>
<dbReference type="Proteomes" id="UP000184050">
    <property type="component" value="Unassembled WGS sequence"/>
</dbReference>
<keyword evidence="4" id="KW-1185">Reference proteome</keyword>
<keyword evidence="2" id="KW-0472">Membrane</keyword>
<protein>
    <recommendedName>
        <fullName evidence="5">Transmembrane protein (PGPGW)</fullName>
    </recommendedName>
</protein>
<gene>
    <name evidence="3" type="ORF">SAMN05444280_111115</name>
</gene>
<reference evidence="3 4" key="1">
    <citation type="submission" date="2016-11" db="EMBL/GenBank/DDBJ databases">
        <authorList>
            <person name="Jaros S."/>
            <person name="Januszkiewicz K."/>
            <person name="Wedrychowicz H."/>
        </authorList>
    </citation>
    <scope>NUCLEOTIDE SEQUENCE [LARGE SCALE GENOMIC DNA]</scope>
    <source>
        <strain evidence="3 4">DSM 27063</strain>
    </source>
</reference>
<proteinExistence type="predicted"/>
<evidence type="ECO:0008006" key="5">
    <source>
        <dbReference type="Google" id="ProtNLM"/>
    </source>
</evidence>
<evidence type="ECO:0000256" key="1">
    <source>
        <dbReference type="SAM" id="Coils"/>
    </source>
</evidence>
<organism evidence="3 4">
    <name type="scientific">Tangfeifania diversioriginum</name>
    <dbReference type="NCBI Taxonomy" id="1168035"/>
    <lineage>
        <taxon>Bacteria</taxon>
        <taxon>Pseudomonadati</taxon>
        <taxon>Bacteroidota</taxon>
        <taxon>Bacteroidia</taxon>
        <taxon>Marinilabiliales</taxon>
        <taxon>Prolixibacteraceae</taxon>
        <taxon>Tangfeifania</taxon>
    </lineage>
</organism>
<sequence>MQRIKPKHIKYIRLVVGFIIFILGVIFMFFPFIPLGYLFLAAGLFLMAYEIPFLKKFIDKLKRRDKKDRIEKVEEKVEEAENIVSQKIENANSEKNQT</sequence>
<keyword evidence="2" id="KW-0812">Transmembrane</keyword>
<feature type="coiled-coil region" evidence="1">
    <location>
        <begin position="63"/>
        <end position="97"/>
    </location>
</feature>
<evidence type="ECO:0000313" key="4">
    <source>
        <dbReference type="Proteomes" id="UP000184050"/>
    </source>
</evidence>
<feature type="transmembrane region" description="Helical" evidence="2">
    <location>
        <begin position="36"/>
        <end position="54"/>
    </location>
</feature>
<keyword evidence="1" id="KW-0175">Coiled coil</keyword>
<evidence type="ECO:0000256" key="2">
    <source>
        <dbReference type="SAM" id="Phobius"/>
    </source>
</evidence>
<dbReference type="EMBL" id="FQZE01000011">
    <property type="protein sequence ID" value="SHJ13219.1"/>
    <property type="molecule type" value="Genomic_DNA"/>
</dbReference>
<name>A0A1M6GTL8_9BACT</name>
<evidence type="ECO:0000313" key="3">
    <source>
        <dbReference type="EMBL" id="SHJ13219.1"/>
    </source>
</evidence>
<accession>A0A1M6GTL8</accession>
<dbReference type="AlphaFoldDB" id="A0A1M6GTL8"/>